<reference evidence="2 3" key="1">
    <citation type="submission" date="2019-01" db="EMBL/GenBank/DDBJ databases">
        <title>Chengkuizengella sp. nov., isolated from deep-sea sediment of East Pacific Ocean.</title>
        <authorList>
            <person name="Yang J."/>
            <person name="Lai Q."/>
            <person name="Shao Z."/>
        </authorList>
    </citation>
    <scope>NUCLEOTIDE SEQUENCE [LARGE SCALE GENOMIC DNA]</scope>
    <source>
        <strain evidence="2 3">YPA3-1-1</strain>
    </source>
</reference>
<dbReference type="Proteomes" id="UP000448943">
    <property type="component" value="Unassembled WGS sequence"/>
</dbReference>
<dbReference type="OrthoDB" id="2624681at2"/>
<protein>
    <submittedName>
        <fullName evidence="2">Uncharacterized protein</fullName>
    </submittedName>
</protein>
<name>A0A6N9Q1U5_9BACL</name>
<gene>
    <name evidence="2" type="ORF">ERL59_08270</name>
</gene>
<keyword evidence="1" id="KW-0175">Coiled coil</keyword>
<comment type="caution">
    <text evidence="2">The sequence shown here is derived from an EMBL/GenBank/DDBJ whole genome shotgun (WGS) entry which is preliminary data.</text>
</comment>
<feature type="coiled-coil region" evidence="1">
    <location>
        <begin position="44"/>
        <end position="90"/>
    </location>
</feature>
<keyword evidence="3" id="KW-1185">Reference proteome</keyword>
<sequence>MVEKGQHQQHIQHAVEGADDAITMLQKSQQAVLKAKETASPQDIKKSEDQLDHAMTNLKKVQTNLDFQTNQSQEQQVQYIQQQLSQTKEDALEVQQIEASPLQNKKR</sequence>
<accession>A0A6N9Q1U5</accession>
<evidence type="ECO:0000313" key="2">
    <source>
        <dbReference type="EMBL" id="NBI28953.1"/>
    </source>
</evidence>
<organism evidence="2 3">
    <name type="scientific">Chengkuizengella marina</name>
    <dbReference type="NCBI Taxonomy" id="2507566"/>
    <lineage>
        <taxon>Bacteria</taxon>
        <taxon>Bacillati</taxon>
        <taxon>Bacillota</taxon>
        <taxon>Bacilli</taxon>
        <taxon>Bacillales</taxon>
        <taxon>Paenibacillaceae</taxon>
        <taxon>Chengkuizengella</taxon>
    </lineage>
</organism>
<dbReference type="RefSeq" id="WP_160645754.1">
    <property type="nucleotide sequence ID" value="NZ_SIJB01000019.1"/>
</dbReference>
<dbReference type="EMBL" id="SIJB01000019">
    <property type="protein sequence ID" value="NBI28953.1"/>
    <property type="molecule type" value="Genomic_DNA"/>
</dbReference>
<proteinExistence type="predicted"/>
<evidence type="ECO:0000256" key="1">
    <source>
        <dbReference type="SAM" id="Coils"/>
    </source>
</evidence>
<dbReference type="AlphaFoldDB" id="A0A6N9Q1U5"/>
<evidence type="ECO:0000313" key="3">
    <source>
        <dbReference type="Proteomes" id="UP000448943"/>
    </source>
</evidence>